<feature type="compositionally biased region" description="Basic residues" evidence="1">
    <location>
        <begin position="63"/>
        <end position="74"/>
    </location>
</feature>
<feature type="compositionally biased region" description="Polar residues" evidence="1">
    <location>
        <begin position="294"/>
        <end position="312"/>
    </location>
</feature>
<feature type="compositionally biased region" description="Basic and acidic residues" evidence="1">
    <location>
        <begin position="249"/>
        <end position="264"/>
    </location>
</feature>
<evidence type="ECO:0000313" key="2">
    <source>
        <dbReference type="EMBL" id="KZT62702.1"/>
    </source>
</evidence>
<dbReference type="InParanoid" id="A0A165K5B3"/>
<name>A0A165K5B3_9BASI</name>
<dbReference type="AlphaFoldDB" id="A0A165K5B3"/>
<dbReference type="Proteomes" id="UP000076842">
    <property type="component" value="Unassembled WGS sequence"/>
</dbReference>
<evidence type="ECO:0000256" key="1">
    <source>
        <dbReference type="SAM" id="MobiDB-lite"/>
    </source>
</evidence>
<reference evidence="2 3" key="1">
    <citation type="journal article" date="2016" name="Mol. Biol. Evol.">
        <title>Comparative Genomics of Early-Diverging Mushroom-Forming Fungi Provides Insights into the Origins of Lignocellulose Decay Capabilities.</title>
        <authorList>
            <person name="Nagy L.G."/>
            <person name="Riley R."/>
            <person name="Tritt A."/>
            <person name="Adam C."/>
            <person name="Daum C."/>
            <person name="Floudas D."/>
            <person name="Sun H."/>
            <person name="Yadav J.S."/>
            <person name="Pangilinan J."/>
            <person name="Larsson K.H."/>
            <person name="Matsuura K."/>
            <person name="Barry K."/>
            <person name="Labutti K."/>
            <person name="Kuo R."/>
            <person name="Ohm R.A."/>
            <person name="Bhattacharya S.S."/>
            <person name="Shirouzu T."/>
            <person name="Yoshinaga Y."/>
            <person name="Martin F.M."/>
            <person name="Grigoriev I.V."/>
            <person name="Hibbett D.S."/>
        </authorList>
    </citation>
    <scope>NUCLEOTIDE SEQUENCE [LARGE SCALE GENOMIC DNA]</scope>
    <source>
        <strain evidence="2 3">HHB12733</strain>
    </source>
</reference>
<gene>
    <name evidence="2" type="ORF">CALCODRAFT_552503</name>
</gene>
<feature type="region of interest" description="Disordered" evidence="1">
    <location>
        <begin position="249"/>
        <end position="463"/>
    </location>
</feature>
<dbReference type="Gene3D" id="6.10.250.3170">
    <property type="match status" value="1"/>
</dbReference>
<feature type="compositionally biased region" description="Polar residues" evidence="1">
    <location>
        <begin position="391"/>
        <end position="421"/>
    </location>
</feature>
<feature type="compositionally biased region" description="Basic and acidic residues" evidence="1">
    <location>
        <begin position="33"/>
        <end position="48"/>
    </location>
</feature>
<feature type="region of interest" description="Disordered" evidence="1">
    <location>
        <begin position="1"/>
        <end position="83"/>
    </location>
</feature>
<dbReference type="STRING" id="1353952.A0A165K5B3"/>
<feature type="compositionally biased region" description="Acidic residues" evidence="1">
    <location>
        <begin position="489"/>
        <end position="508"/>
    </location>
</feature>
<feature type="compositionally biased region" description="Pro residues" evidence="1">
    <location>
        <begin position="1"/>
        <end position="12"/>
    </location>
</feature>
<organism evidence="2 3">
    <name type="scientific">Calocera cornea HHB12733</name>
    <dbReference type="NCBI Taxonomy" id="1353952"/>
    <lineage>
        <taxon>Eukaryota</taxon>
        <taxon>Fungi</taxon>
        <taxon>Dikarya</taxon>
        <taxon>Basidiomycota</taxon>
        <taxon>Agaricomycotina</taxon>
        <taxon>Dacrymycetes</taxon>
        <taxon>Dacrymycetales</taxon>
        <taxon>Dacrymycetaceae</taxon>
        <taxon>Calocera</taxon>
    </lineage>
</organism>
<dbReference type="OrthoDB" id="2555515at2759"/>
<evidence type="ECO:0008006" key="4">
    <source>
        <dbReference type="Google" id="ProtNLM"/>
    </source>
</evidence>
<accession>A0A165K5B3</accession>
<proteinExistence type="predicted"/>
<evidence type="ECO:0000313" key="3">
    <source>
        <dbReference type="Proteomes" id="UP000076842"/>
    </source>
</evidence>
<protein>
    <recommendedName>
        <fullName evidence="4">Something about silencing protein 4 domain-containing protein</fullName>
    </recommendedName>
</protein>
<dbReference type="EMBL" id="KV423915">
    <property type="protein sequence ID" value="KZT62702.1"/>
    <property type="molecule type" value="Genomic_DNA"/>
</dbReference>
<feature type="compositionally biased region" description="Polar residues" evidence="1">
    <location>
        <begin position="355"/>
        <end position="370"/>
    </location>
</feature>
<sequence length="529" mass="58324">MPTPARSSPPPDQLALPATEPRPPRPSAKALGKRRETFHGLPAEREPGEGDATTDEGKERGPPKKRVLPYRARRTGMGGLGSSTVDEQIMNYIQQRDEKPLIPENAVFVLTTREKGLPSVEEPEKSIPLLTNGAGASSSTAPKGSFKRLNEIDLVGGRLRARAEEVEDTSDAAYLARHRKYEATERRQRKREVEKLTHEHYLLKQRMNEYVLMDAAAFGGDDKKRIMLRGAEELDRKYGGLLGPRVEKSAKEALEVPDRGKEVVGDTGKGRPRGRMSEPPVHHTLPKARPKPATSYSRNSSARSTPQPQPHFQNRLAELRGSAAPPLSFYTAASSSDREPRTPSPSPASSYRPRQQNAAAGTDTDLSPSSVVRIHGRDSHGRFAPKPSPPKRTTSGRLKFRSGNSEGTQQHSLTTSQSAPNLLSRKRTRTPPPQTPVLVRAASRPSRAERNLRRPTAFGVPLGPNAEELREFEIPNWVEVDYPGASEQQQDDMEDEDGGEWLGEEATQEPEGSTGAEGWVKEEEMDLDV</sequence>
<feature type="region of interest" description="Disordered" evidence="1">
    <location>
        <begin position="116"/>
        <end position="144"/>
    </location>
</feature>
<feature type="region of interest" description="Disordered" evidence="1">
    <location>
        <begin position="484"/>
        <end position="529"/>
    </location>
</feature>
<keyword evidence="3" id="KW-1185">Reference proteome</keyword>